<dbReference type="EMBL" id="SJJZ01000005">
    <property type="protein sequence ID" value="TCC02499.1"/>
    <property type="molecule type" value="Genomic_DNA"/>
</dbReference>
<evidence type="ECO:0000313" key="2">
    <source>
        <dbReference type="Proteomes" id="UP000292346"/>
    </source>
</evidence>
<comment type="caution">
    <text evidence="1">The sequence shown here is derived from an EMBL/GenBank/DDBJ whole genome shotgun (WGS) entry which is preliminary data.</text>
</comment>
<keyword evidence="2" id="KW-1185">Reference proteome</keyword>
<sequence length="67" mass="7186">MWTTTCVEGDSGAPWLSTFGPDSVYYGDVIAWGQHRGAVQSGTYQGACVWVPVTYISSKVEASLLTP</sequence>
<reference evidence="1 2" key="1">
    <citation type="submission" date="2019-02" db="EMBL/GenBank/DDBJ databases">
        <title>Kribbella capetownensis sp. nov. and Kribbella speibonae sp. nov., isolated from soil.</title>
        <authorList>
            <person name="Curtis S.M."/>
            <person name="Norton I."/>
            <person name="Everest G.J."/>
            <person name="Meyers P.R."/>
        </authorList>
    </citation>
    <scope>NUCLEOTIDE SEQUENCE [LARGE SCALE GENOMIC DNA]</scope>
    <source>
        <strain evidence="1 2">KCTC 29219</strain>
    </source>
</reference>
<name>A0A4R0H4D1_9ACTN</name>
<accession>A0A4R0H4D1</accession>
<gene>
    <name evidence="1" type="ORF">E0H45_36240</name>
</gene>
<evidence type="ECO:0000313" key="1">
    <source>
        <dbReference type="EMBL" id="TCC02499.1"/>
    </source>
</evidence>
<proteinExistence type="predicted"/>
<dbReference type="AlphaFoldDB" id="A0A4R0H4D1"/>
<evidence type="ECO:0008006" key="3">
    <source>
        <dbReference type="Google" id="ProtNLM"/>
    </source>
</evidence>
<dbReference type="RefSeq" id="WP_131346242.1">
    <property type="nucleotide sequence ID" value="NZ_SJJZ01000005.1"/>
</dbReference>
<organism evidence="1 2">
    <name type="scientific">Kribbella soli</name>
    <dbReference type="NCBI Taxonomy" id="1124743"/>
    <lineage>
        <taxon>Bacteria</taxon>
        <taxon>Bacillati</taxon>
        <taxon>Actinomycetota</taxon>
        <taxon>Actinomycetes</taxon>
        <taxon>Propionibacteriales</taxon>
        <taxon>Kribbellaceae</taxon>
        <taxon>Kribbella</taxon>
    </lineage>
</organism>
<protein>
    <recommendedName>
        <fullName evidence="3">Trypsin</fullName>
    </recommendedName>
</protein>
<dbReference type="OrthoDB" id="5121436at2"/>
<dbReference type="Proteomes" id="UP000292346">
    <property type="component" value="Unassembled WGS sequence"/>
</dbReference>